<evidence type="ECO:0000313" key="2">
    <source>
        <dbReference type="EMBL" id="ROO24904.1"/>
    </source>
</evidence>
<protein>
    <submittedName>
        <fullName evidence="2">GDP-mannose-dependent alpha-mannosyltransferase</fullName>
    </submittedName>
</protein>
<feature type="domain" description="Glycosyltransferase subfamily 4-like N-terminal" evidence="1">
    <location>
        <begin position="14"/>
        <end position="166"/>
    </location>
</feature>
<evidence type="ECO:0000313" key="3">
    <source>
        <dbReference type="Proteomes" id="UP000283993"/>
    </source>
</evidence>
<proteinExistence type="predicted"/>
<accession>A0A423PH53</accession>
<dbReference type="Pfam" id="PF13692">
    <property type="entry name" value="Glyco_trans_1_4"/>
    <property type="match status" value="1"/>
</dbReference>
<dbReference type="Proteomes" id="UP000283993">
    <property type="component" value="Unassembled WGS sequence"/>
</dbReference>
<sequence length="348" mass="38149">MRIALLTDAWRPQVNGVVTALTALVAELERAGHEVLVIHPGLFVTVPCPTYREIRLAAAPLPGVARRLQRFAPDAVHIATEGSVGLAGWLYCRLRRWRFTTSFHTRFPEYINARWPLIPVGLGYRVLNRFHRRGVRTLVSTPPMVDFLSDQGFARLALWRRGVDTRLFRPVEPAALDLPRPVFMYFGRVAPEKNVEAFLDLELPGSKLVVGDGPARAALERRHPDVHFAGMHLGEDLVRHICAADCMVFPSRTDTLGLVLMEAMACGVPVAAYPVTGPMQVVQPHVTGVLDEDLRAAALAAVELDGQAGIAYARANGWAASAAEFAAQLALARPRSHGSNTLALEISR</sequence>
<dbReference type="Pfam" id="PF13439">
    <property type="entry name" value="Glyco_transf_4"/>
    <property type="match status" value="1"/>
</dbReference>
<dbReference type="InterPro" id="IPR028098">
    <property type="entry name" value="Glyco_trans_4-like_N"/>
</dbReference>
<evidence type="ECO:0000259" key="1">
    <source>
        <dbReference type="Pfam" id="PF13439"/>
    </source>
</evidence>
<name>A0A423PH53_9GAMM</name>
<reference evidence="2 3" key="1">
    <citation type="submission" date="2013-10" db="EMBL/GenBank/DDBJ databases">
        <title>Salinisphaera orenii MK-B5 Genome Sequencing.</title>
        <authorList>
            <person name="Lai Q."/>
            <person name="Li C."/>
            <person name="Shao Z."/>
        </authorList>
    </citation>
    <scope>NUCLEOTIDE SEQUENCE [LARGE SCALE GENOMIC DNA]</scope>
    <source>
        <strain evidence="2 3">MK-B5</strain>
    </source>
</reference>
<dbReference type="PANTHER" id="PTHR45947">
    <property type="entry name" value="SULFOQUINOVOSYL TRANSFERASE SQD2"/>
    <property type="match status" value="1"/>
</dbReference>
<dbReference type="GO" id="GO:0016757">
    <property type="term" value="F:glycosyltransferase activity"/>
    <property type="evidence" value="ECO:0007669"/>
    <property type="project" value="UniProtKB-KW"/>
</dbReference>
<gene>
    <name evidence="2" type="ORF">SAOR_12995</name>
</gene>
<dbReference type="RefSeq" id="WP_123631822.1">
    <property type="nucleotide sequence ID" value="NZ_AYKH01000040.1"/>
</dbReference>
<dbReference type="Gene3D" id="3.40.50.2000">
    <property type="entry name" value="Glycogen Phosphorylase B"/>
    <property type="match status" value="2"/>
</dbReference>
<dbReference type="CDD" id="cd03814">
    <property type="entry name" value="GT4-like"/>
    <property type="match status" value="1"/>
</dbReference>
<dbReference type="EMBL" id="AYKH01000040">
    <property type="protein sequence ID" value="ROO24904.1"/>
    <property type="molecule type" value="Genomic_DNA"/>
</dbReference>
<dbReference type="AlphaFoldDB" id="A0A423PH53"/>
<comment type="caution">
    <text evidence="2">The sequence shown here is derived from an EMBL/GenBank/DDBJ whole genome shotgun (WGS) entry which is preliminary data.</text>
</comment>
<keyword evidence="2" id="KW-0328">Glycosyltransferase</keyword>
<keyword evidence="2" id="KW-0808">Transferase</keyword>
<dbReference type="InterPro" id="IPR050194">
    <property type="entry name" value="Glycosyltransferase_grp1"/>
</dbReference>
<dbReference type="PANTHER" id="PTHR45947:SF3">
    <property type="entry name" value="SULFOQUINOVOSYL TRANSFERASE SQD2"/>
    <property type="match status" value="1"/>
</dbReference>
<organism evidence="2 3">
    <name type="scientific">Salinisphaera orenii MK-B5</name>
    <dbReference type="NCBI Taxonomy" id="856730"/>
    <lineage>
        <taxon>Bacteria</taxon>
        <taxon>Pseudomonadati</taxon>
        <taxon>Pseudomonadota</taxon>
        <taxon>Gammaproteobacteria</taxon>
        <taxon>Salinisphaerales</taxon>
        <taxon>Salinisphaeraceae</taxon>
        <taxon>Salinisphaera</taxon>
    </lineage>
</organism>
<dbReference type="SUPFAM" id="SSF53756">
    <property type="entry name" value="UDP-Glycosyltransferase/glycogen phosphorylase"/>
    <property type="match status" value="1"/>
</dbReference>
<keyword evidence="3" id="KW-1185">Reference proteome</keyword>